<dbReference type="OrthoDB" id="5815293at2759"/>
<dbReference type="AlphaFoldDB" id="A0A8S1ET70"/>
<accession>A0A8S1ET70</accession>
<dbReference type="EMBL" id="CADEPM010000004">
    <property type="protein sequence ID" value="CAB3404543.1"/>
    <property type="molecule type" value="Genomic_DNA"/>
</dbReference>
<keyword evidence="3" id="KW-1185">Reference proteome</keyword>
<proteinExistence type="predicted"/>
<reference evidence="2 3" key="1">
    <citation type="submission" date="2020-04" db="EMBL/GenBank/DDBJ databases">
        <authorList>
            <person name="Laetsch R D."/>
            <person name="Stevens L."/>
            <person name="Kumar S."/>
            <person name="Blaxter L. M."/>
        </authorList>
    </citation>
    <scope>NUCLEOTIDE SEQUENCE [LARGE SCALE GENOMIC DNA]</scope>
</reference>
<gene>
    <name evidence="2" type="ORF">CBOVIS_LOCUS6859</name>
</gene>
<evidence type="ECO:0000313" key="2">
    <source>
        <dbReference type="EMBL" id="CAB3404543.1"/>
    </source>
</evidence>
<dbReference type="Proteomes" id="UP000494206">
    <property type="component" value="Unassembled WGS sequence"/>
</dbReference>
<protein>
    <submittedName>
        <fullName evidence="2">Uncharacterized protein</fullName>
    </submittedName>
</protein>
<evidence type="ECO:0000256" key="1">
    <source>
        <dbReference type="SAM" id="SignalP"/>
    </source>
</evidence>
<keyword evidence="1" id="KW-0732">Signal</keyword>
<name>A0A8S1ET70_9PELO</name>
<feature type="signal peptide" evidence="1">
    <location>
        <begin position="1"/>
        <end position="18"/>
    </location>
</feature>
<sequence length="213" mass="23406">MFPFTSISILSFIGVAIGSVCRDGVHNVFTIDSIGNDSLPVIVRNITIFVYDVDMKPSCYNKKVNVVLPGYFVIKSGEVETSRDFDVVKSGDVAVSIALDGDNICLNGHSDMVIVPDSLCNFEMCSFVPVDICELLETKGLHTLEELEEKKAFNATLELPPSPNFLGISLLDILKGNYRIKIAIKSNGEKIAEFAIPTGYIDLKMGMREDEDD</sequence>
<organism evidence="2 3">
    <name type="scientific">Caenorhabditis bovis</name>
    <dbReference type="NCBI Taxonomy" id="2654633"/>
    <lineage>
        <taxon>Eukaryota</taxon>
        <taxon>Metazoa</taxon>
        <taxon>Ecdysozoa</taxon>
        <taxon>Nematoda</taxon>
        <taxon>Chromadorea</taxon>
        <taxon>Rhabditida</taxon>
        <taxon>Rhabditina</taxon>
        <taxon>Rhabditomorpha</taxon>
        <taxon>Rhabditoidea</taxon>
        <taxon>Rhabditidae</taxon>
        <taxon>Peloderinae</taxon>
        <taxon>Caenorhabditis</taxon>
    </lineage>
</organism>
<feature type="chain" id="PRO_5035949587" evidence="1">
    <location>
        <begin position="19"/>
        <end position="213"/>
    </location>
</feature>
<evidence type="ECO:0000313" key="3">
    <source>
        <dbReference type="Proteomes" id="UP000494206"/>
    </source>
</evidence>
<comment type="caution">
    <text evidence="2">The sequence shown here is derived from an EMBL/GenBank/DDBJ whole genome shotgun (WGS) entry which is preliminary data.</text>
</comment>